<organism evidence="1 2">
    <name type="scientific">Microcystis phage LMM01</name>
    <dbReference type="NCBI Taxonomy" id="2856824"/>
    <lineage>
        <taxon>Viruses</taxon>
        <taxon>Duplodnaviria</taxon>
        <taxon>Heunggongvirae</taxon>
        <taxon>Uroviricota</taxon>
        <taxon>Caudoviricetes</taxon>
        <taxon>Fukuivirus</taxon>
        <taxon>Fukuivirus LMM01</taxon>
    </lineage>
</organism>
<keyword evidence="2" id="KW-1185">Reference proteome</keyword>
<sequence>MHQNISKENRGNYNNGIRPRIFMITTIDFRDIQAACIKQLDDMSKDKQPLFVVDVPGDMLWQTYLDAFPSHERQAHNCMACRQFIKKAGGIVKPDENYNLISMWNVTVPGYLQGVVDKLNALVTGARIRDTFLLSRSELTVGHASDLQRLEDGTTIKWHHLYYKFPTAYASDDAHSDQSDARNKAAGLERDLEVISIDSVNTVLELINQGALYRGNEFKPLLTNFLALQEANRQNHLRNPNFTEEQHETFCWVMSAKFHHIRNTAIGTLLTDITEGRDLDKAVTSYESKVAPENYRRPTAIVTENMKARARADFLAMGFSQSSLERRQATIDDVPINEWLYVDRLPTPIENDFFNNMPVVANPRITQQDISFSEFLSSVVPHITSMEILFEDGLIHNLVTMTAPVDTDAPSFFQWPNGMGWSYNNQLADSSRQRVKAAGGKVDGALCCRLMWYNTDDLDLHLQFNGNIIYYGDKKACGGELDVDANYSSLTNTPVENIVFANKAPNAEYLLFVNQFNRRSSVDIGFQVDIETEGGQFYTFTYETLMPTGKTVNVARFSMTNGVLKLDTDSNFLKPSSATGRSLTTWGIGTNQWQKVRLITTSPNHWGDTQHGNLHFFIFLDKAVPEGPIRPFFNEFIRADLLRDHKRVFELLGSMIPVSSTPNGLAGLGFSSTTRASFTCRVGGSSTRERIFKVTF</sequence>
<dbReference type="Proteomes" id="UP000001249">
    <property type="component" value="Segment"/>
</dbReference>
<evidence type="ECO:0000313" key="1">
    <source>
        <dbReference type="EMBL" id="BAF36105.1"/>
    </source>
</evidence>
<dbReference type="GeneID" id="4484384"/>
<protein>
    <submittedName>
        <fullName evidence="1">Uncharacterized protein</fullName>
    </submittedName>
</protein>
<accession>A0A7C8</accession>
<dbReference type="EMBL" id="AB231700">
    <property type="protein sequence ID" value="BAF36105.1"/>
    <property type="molecule type" value="Genomic_DNA"/>
</dbReference>
<proteinExistence type="predicted"/>
<dbReference type="RefSeq" id="YP_851028.1">
    <property type="nucleotide sequence ID" value="NC_008562.1"/>
</dbReference>
<dbReference type="KEGG" id="vg:4484384"/>
<reference evidence="2" key="1">
    <citation type="journal article" date="2008" name="J. Bacteriol.">
        <title>Ma-LMM01 infecting toxic Microcystis aeruginosa illuminates diverse cyanophage genome strategies.</title>
        <authorList>
            <person name="Yoshida T."/>
            <person name="Nagasaki K."/>
            <person name="Takashima Y."/>
            <person name="Shirai Y."/>
            <person name="Tomaru Y."/>
            <person name="Takao Y."/>
            <person name="Sakamoto S."/>
            <person name="Hiroishi S."/>
            <person name="Ogata H."/>
        </authorList>
    </citation>
    <scope>NUCLEOTIDE SEQUENCE</scope>
</reference>
<dbReference type="OrthoDB" id="805at10239"/>
<evidence type="ECO:0000313" key="2">
    <source>
        <dbReference type="Proteomes" id="UP000001249"/>
    </source>
</evidence>
<name>A0A7C8_9CAUD</name>